<proteinExistence type="predicted"/>
<sequence>MTRPAGPENSRPALHLRVVHDDPQGAPWPGESGPEPDSWTDPGPEPPQDAPTAPQEPFRPRVVWNAADLMATDFPEPRWAVPGFFAEGVSLLAGPPKVGKSWLSLGLGLDVAAGRPAFGTVPVEAGPVLYLALEDTPRRLKTRMTKLLAGRPAPKDLTIVTDFPPLPQGGADALDRWLTQNPDARLVVIDVFAKVRGNSAPGVAAYDADYAAIGHVKQVADRHSVATILVHHVRKMGSDDFLAEVSGTNGLAGAADATLVLKRSRGKADGVLHITGRDVDENEHALAFQPETGNWLLLDGPAGDHTIGDTRATILAHVRTHPGARPKDIATATGLDYANTRQACTRMAKDGQLNTDASGAYIVPEPV</sequence>
<dbReference type="Proteomes" id="UP001501752">
    <property type="component" value="Unassembled WGS sequence"/>
</dbReference>
<name>A0ABP9DHP0_9ACTN</name>
<dbReference type="RefSeq" id="WP_345696776.1">
    <property type="nucleotide sequence ID" value="NZ_BAABIS010000001.1"/>
</dbReference>
<dbReference type="EMBL" id="BAABIS010000001">
    <property type="protein sequence ID" value="GAA4846411.1"/>
    <property type="molecule type" value="Genomic_DNA"/>
</dbReference>
<reference evidence="3" key="1">
    <citation type="journal article" date="2019" name="Int. J. Syst. Evol. Microbiol.">
        <title>The Global Catalogue of Microorganisms (GCM) 10K type strain sequencing project: providing services to taxonomists for standard genome sequencing and annotation.</title>
        <authorList>
            <consortium name="The Broad Institute Genomics Platform"/>
            <consortium name="The Broad Institute Genome Sequencing Center for Infectious Disease"/>
            <person name="Wu L."/>
            <person name="Ma J."/>
        </authorList>
    </citation>
    <scope>NUCLEOTIDE SEQUENCE [LARGE SCALE GENOMIC DNA]</scope>
    <source>
        <strain evidence="3">JCM 13006</strain>
    </source>
</reference>
<dbReference type="SUPFAM" id="SSF52540">
    <property type="entry name" value="P-loop containing nucleoside triphosphate hydrolases"/>
    <property type="match status" value="1"/>
</dbReference>
<accession>A0ABP9DHP0</accession>
<evidence type="ECO:0008006" key="4">
    <source>
        <dbReference type="Google" id="ProtNLM"/>
    </source>
</evidence>
<dbReference type="Pfam" id="PF13481">
    <property type="entry name" value="AAA_25"/>
    <property type="match status" value="1"/>
</dbReference>
<feature type="region of interest" description="Disordered" evidence="1">
    <location>
        <begin position="1"/>
        <end position="57"/>
    </location>
</feature>
<protein>
    <recommendedName>
        <fullName evidence="4">DNA repair protein RadA</fullName>
    </recommendedName>
</protein>
<evidence type="ECO:0000313" key="3">
    <source>
        <dbReference type="Proteomes" id="UP001501752"/>
    </source>
</evidence>
<keyword evidence="3" id="KW-1185">Reference proteome</keyword>
<evidence type="ECO:0000256" key="1">
    <source>
        <dbReference type="SAM" id="MobiDB-lite"/>
    </source>
</evidence>
<gene>
    <name evidence="2" type="ORF">GCM10023235_23840</name>
</gene>
<evidence type="ECO:0000313" key="2">
    <source>
        <dbReference type="EMBL" id="GAA4846411.1"/>
    </source>
</evidence>
<dbReference type="Gene3D" id="3.40.50.300">
    <property type="entry name" value="P-loop containing nucleotide triphosphate hydrolases"/>
    <property type="match status" value="1"/>
</dbReference>
<dbReference type="InterPro" id="IPR027417">
    <property type="entry name" value="P-loop_NTPase"/>
</dbReference>
<comment type="caution">
    <text evidence="2">The sequence shown here is derived from an EMBL/GenBank/DDBJ whole genome shotgun (WGS) entry which is preliminary data.</text>
</comment>
<organism evidence="2 3">
    <name type="scientific">Kitasatospora terrestris</name>
    <dbReference type="NCBI Taxonomy" id="258051"/>
    <lineage>
        <taxon>Bacteria</taxon>
        <taxon>Bacillati</taxon>
        <taxon>Actinomycetota</taxon>
        <taxon>Actinomycetes</taxon>
        <taxon>Kitasatosporales</taxon>
        <taxon>Streptomycetaceae</taxon>
        <taxon>Kitasatospora</taxon>
    </lineage>
</organism>